<organism evidence="1 2">
    <name type="scientific">Microcystis aeruginosa PCC 9717</name>
    <dbReference type="NCBI Taxonomy" id="1160286"/>
    <lineage>
        <taxon>Bacteria</taxon>
        <taxon>Bacillati</taxon>
        <taxon>Cyanobacteriota</taxon>
        <taxon>Cyanophyceae</taxon>
        <taxon>Oscillatoriophycideae</taxon>
        <taxon>Chroococcales</taxon>
        <taxon>Microcystaceae</taxon>
        <taxon>Microcystis</taxon>
    </lineage>
</organism>
<dbReference type="AlphaFoldDB" id="I4FM02"/>
<evidence type="ECO:0000313" key="2">
    <source>
        <dbReference type="Proteomes" id="UP000003172"/>
    </source>
</evidence>
<gene>
    <name evidence="1" type="ORF">MICAB_2420013</name>
</gene>
<dbReference type="RefSeq" id="WP_002758915.1">
    <property type="nucleotide sequence ID" value="NZ_HE972693.1"/>
</dbReference>
<reference evidence="1 2" key="1">
    <citation type="submission" date="2012-04" db="EMBL/GenBank/DDBJ databases">
        <authorList>
            <person name="Genoscope - CEA"/>
        </authorList>
    </citation>
    <scope>NUCLEOTIDE SEQUENCE [LARGE SCALE GENOMIC DNA]</scope>
    <source>
        <strain evidence="1 2">9717</strain>
    </source>
</reference>
<dbReference type="Proteomes" id="UP000003172">
    <property type="component" value="Unassembled WGS sequence"/>
</dbReference>
<proteinExistence type="predicted"/>
<accession>I4FM02</accession>
<dbReference type="EMBL" id="CAII01000160">
    <property type="protein sequence ID" value="CCH96677.1"/>
    <property type="molecule type" value="Genomic_DNA"/>
</dbReference>
<dbReference type="HOGENOM" id="CLU_2862792_0_0_3"/>
<name>I4FM02_MICAE</name>
<comment type="caution">
    <text evidence="1">The sequence shown here is derived from an EMBL/GenBank/DDBJ whole genome shotgun (WGS) entry which is preliminary data.</text>
</comment>
<evidence type="ECO:0000313" key="1">
    <source>
        <dbReference type="EMBL" id="CCH96677.1"/>
    </source>
</evidence>
<sequence>MVNSILMIPVHLDALYLKRERLVVEAMADLSIIPYFNRKRDVNPNIAHISEEIVSGSSLLGMVR</sequence>
<protein>
    <submittedName>
        <fullName evidence="1">Uncharacterized protein</fullName>
    </submittedName>
</protein>